<gene>
    <name evidence="2" type="ORF">CAPSK01_004061</name>
</gene>
<dbReference type="AlphaFoldDB" id="A0A084XVP7"/>
<organism evidence="2 3">
    <name type="scientific">Candidatus Accumulibacter vicinus</name>
    <dbReference type="NCBI Taxonomy" id="2954382"/>
    <lineage>
        <taxon>Bacteria</taxon>
        <taxon>Pseudomonadati</taxon>
        <taxon>Pseudomonadota</taxon>
        <taxon>Betaproteobacteria</taxon>
        <taxon>Candidatus Accumulibacter</taxon>
    </lineage>
</organism>
<evidence type="ECO:0000256" key="1">
    <source>
        <dbReference type="SAM" id="MobiDB-lite"/>
    </source>
</evidence>
<accession>A0A084XVP7</accession>
<sequence>MLQRFARLGACTPTSRPVHWKPLPPVRFLGDSLRGLREFPRRSGRMRARSGRAARRFQVHIFRQGPRRILTRCSAPGLDAYHGSSKACDSICLRRCPTCRTNGGRSRKSSAATTRSSRATRPTHDRSGKAVSPTSPRARSTSASSACAMDSFRRGRASRSPNSSSTRRWRRVGLASSSSRKLPLSRPPLPTSTRRRTILR</sequence>
<feature type="compositionally biased region" description="Low complexity" evidence="1">
    <location>
        <begin position="109"/>
        <end position="120"/>
    </location>
</feature>
<protein>
    <submittedName>
        <fullName evidence="2">Uncharacterized protein</fullName>
    </submittedName>
</protein>
<dbReference type="EMBL" id="JDSS02000041">
    <property type="protein sequence ID" value="KFB66541.1"/>
    <property type="molecule type" value="Genomic_DNA"/>
</dbReference>
<comment type="caution">
    <text evidence="2">The sequence shown here is derived from an EMBL/GenBank/DDBJ whole genome shotgun (WGS) entry which is preliminary data.</text>
</comment>
<evidence type="ECO:0000313" key="2">
    <source>
        <dbReference type="EMBL" id="KFB66541.1"/>
    </source>
</evidence>
<dbReference type="Proteomes" id="UP000019812">
    <property type="component" value="Unassembled WGS sequence"/>
</dbReference>
<evidence type="ECO:0000313" key="3">
    <source>
        <dbReference type="Proteomes" id="UP000019812"/>
    </source>
</evidence>
<proteinExistence type="predicted"/>
<feature type="region of interest" description="Disordered" evidence="1">
    <location>
        <begin position="101"/>
        <end position="200"/>
    </location>
</feature>
<feature type="compositionally biased region" description="Low complexity" evidence="1">
    <location>
        <begin position="132"/>
        <end position="145"/>
    </location>
</feature>
<reference evidence="2 3" key="1">
    <citation type="submission" date="2014-07" db="EMBL/GenBank/DDBJ databases">
        <title>Expanding our view of genomic diversity in Candidatus Accumulibacter clades.</title>
        <authorList>
            <person name="Skennerton C.T."/>
            <person name="Barr J.J."/>
            <person name="Slater F.R."/>
            <person name="Bond P.L."/>
            <person name="Tyson G.W."/>
        </authorList>
    </citation>
    <scope>NUCLEOTIDE SEQUENCE [LARGE SCALE GENOMIC DNA]</scope>
    <source>
        <strain evidence="3">SK-01</strain>
    </source>
</reference>
<name>A0A084XVP7_9PROT</name>